<evidence type="ECO:0000313" key="7">
    <source>
        <dbReference type="EMBL" id="GAA3002551.1"/>
    </source>
</evidence>
<dbReference type="SUPFAM" id="SSF55811">
    <property type="entry name" value="Nudix"/>
    <property type="match status" value="1"/>
</dbReference>
<evidence type="ECO:0000256" key="4">
    <source>
        <dbReference type="ARBA" id="ARBA00022842"/>
    </source>
</evidence>
<dbReference type="InterPro" id="IPR020084">
    <property type="entry name" value="NUDIX_hydrolase_CS"/>
</dbReference>
<dbReference type="GO" id="GO:0016787">
    <property type="term" value="F:hydrolase activity"/>
    <property type="evidence" value="ECO:0007669"/>
    <property type="project" value="UniProtKB-KW"/>
</dbReference>
<evidence type="ECO:0000256" key="5">
    <source>
        <dbReference type="RuleBase" id="RU003476"/>
    </source>
</evidence>
<dbReference type="PROSITE" id="PS51462">
    <property type="entry name" value="NUDIX"/>
    <property type="match status" value="1"/>
</dbReference>
<feature type="domain" description="Nudix hydrolase" evidence="6">
    <location>
        <begin position="5"/>
        <end position="150"/>
    </location>
</feature>
<evidence type="ECO:0000256" key="1">
    <source>
        <dbReference type="ARBA" id="ARBA00001946"/>
    </source>
</evidence>
<dbReference type="RefSeq" id="WP_344892885.1">
    <property type="nucleotide sequence ID" value="NZ_BAAAWD010000006.1"/>
</dbReference>
<keyword evidence="3 5" id="KW-0378">Hydrolase</keyword>
<dbReference type="Proteomes" id="UP001499930">
    <property type="component" value="Unassembled WGS sequence"/>
</dbReference>
<proteinExistence type="inferred from homology"/>
<comment type="cofactor">
    <cofactor evidence="1">
        <name>Mg(2+)</name>
        <dbReference type="ChEBI" id="CHEBI:18420"/>
    </cofactor>
</comment>
<dbReference type="InterPro" id="IPR015797">
    <property type="entry name" value="NUDIX_hydrolase-like_dom_sf"/>
</dbReference>
<protein>
    <submittedName>
        <fullName evidence="7">NUDIX hydrolase</fullName>
    </submittedName>
</protein>
<dbReference type="PANTHER" id="PTHR43046:SF12">
    <property type="entry name" value="GDP-MANNOSE MANNOSYL HYDROLASE"/>
    <property type="match status" value="1"/>
</dbReference>
<name>A0ABN3XZW0_9ACTN</name>
<dbReference type="EMBL" id="BAAAWD010000006">
    <property type="protein sequence ID" value="GAA3002551.1"/>
    <property type="molecule type" value="Genomic_DNA"/>
</dbReference>
<dbReference type="CDD" id="cd04685">
    <property type="entry name" value="NUDIX_Hydrolase"/>
    <property type="match status" value="1"/>
</dbReference>
<dbReference type="PANTHER" id="PTHR43046">
    <property type="entry name" value="GDP-MANNOSE MANNOSYL HYDROLASE"/>
    <property type="match status" value="1"/>
</dbReference>
<comment type="similarity">
    <text evidence="2 5">Belongs to the Nudix hydrolase family.</text>
</comment>
<evidence type="ECO:0000259" key="6">
    <source>
        <dbReference type="PROSITE" id="PS51462"/>
    </source>
</evidence>
<accession>A0ABN3XZW0</accession>
<keyword evidence="8" id="KW-1185">Reference proteome</keyword>
<keyword evidence="4" id="KW-0460">Magnesium</keyword>
<dbReference type="InterPro" id="IPR020476">
    <property type="entry name" value="Nudix_hydrolase"/>
</dbReference>
<dbReference type="PRINTS" id="PR00502">
    <property type="entry name" value="NUDIXFAMILY"/>
</dbReference>
<dbReference type="PROSITE" id="PS00893">
    <property type="entry name" value="NUDIX_BOX"/>
    <property type="match status" value="1"/>
</dbReference>
<evidence type="ECO:0000256" key="3">
    <source>
        <dbReference type="ARBA" id="ARBA00022801"/>
    </source>
</evidence>
<dbReference type="InterPro" id="IPR000086">
    <property type="entry name" value="NUDIX_hydrolase_dom"/>
</dbReference>
<sequence>MPDVTLRPSARILLVDGEDRILLYRGLRMTDAAEHSWFTPGGGIDDGEPLDHAAARELREETGYSVPPEELGHVVAAAEGHWRRADGRLFLSRESFFFLRSRQMEVDVSGMEDHERSLIDGFRWWSLPELRSTGEQVIPFGLADLLERLLAGDVPDEPVILPWHHPDLFDQVHRPGPDLPP</sequence>
<dbReference type="Pfam" id="PF00293">
    <property type="entry name" value="NUDIX"/>
    <property type="match status" value="1"/>
</dbReference>
<dbReference type="Gene3D" id="3.90.79.10">
    <property type="entry name" value="Nucleoside Triphosphate Pyrophosphohydrolase"/>
    <property type="match status" value="1"/>
</dbReference>
<comment type="caution">
    <text evidence="7">The sequence shown here is derived from an EMBL/GenBank/DDBJ whole genome shotgun (WGS) entry which is preliminary data.</text>
</comment>
<organism evidence="7 8">
    <name type="scientific">Streptosporangium longisporum</name>
    <dbReference type="NCBI Taxonomy" id="46187"/>
    <lineage>
        <taxon>Bacteria</taxon>
        <taxon>Bacillati</taxon>
        <taxon>Actinomycetota</taxon>
        <taxon>Actinomycetes</taxon>
        <taxon>Streptosporangiales</taxon>
        <taxon>Streptosporangiaceae</taxon>
        <taxon>Streptosporangium</taxon>
    </lineage>
</organism>
<gene>
    <name evidence="7" type="ORF">GCM10017559_24810</name>
</gene>
<evidence type="ECO:0000313" key="8">
    <source>
        <dbReference type="Proteomes" id="UP001499930"/>
    </source>
</evidence>
<reference evidence="7 8" key="1">
    <citation type="journal article" date="2019" name="Int. J. Syst. Evol. Microbiol.">
        <title>The Global Catalogue of Microorganisms (GCM) 10K type strain sequencing project: providing services to taxonomists for standard genome sequencing and annotation.</title>
        <authorList>
            <consortium name="The Broad Institute Genomics Platform"/>
            <consortium name="The Broad Institute Genome Sequencing Center for Infectious Disease"/>
            <person name="Wu L."/>
            <person name="Ma J."/>
        </authorList>
    </citation>
    <scope>NUCLEOTIDE SEQUENCE [LARGE SCALE GENOMIC DNA]</scope>
    <source>
        <strain evidence="7 8">JCM 3106</strain>
    </source>
</reference>
<evidence type="ECO:0000256" key="2">
    <source>
        <dbReference type="ARBA" id="ARBA00005582"/>
    </source>
</evidence>